<feature type="region of interest" description="Disordered" evidence="1">
    <location>
        <begin position="202"/>
        <end position="221"/>
    </location>
</feature>
<feature type="region of interest" description="Disordered" evidence="1">
    <location>
        <begin position="230"/>
        <end position="251"/>
    </location>
</feature>
<name>A0AAN7B3F7_9PEZI</name>
<dbReference type="EMBL" id="MU858151">
    <property type="protein sequence ID" value="KAK4211356.1"/>
    <property type="molecule type" value="Genomic_DNA"/>
</dbReference>
<gene>
    <name evidence="2" type="ORF">QBC37DRAFT_446365</name>
</gene>
<evidence type="ECO:0000256" key="1">
    <source>
        <dbReference type="SAM" id="MobiDB-lite"/>
    </source>
</evidence>
<accession>A0AAN7B3F7</accession>
<proteinExistence type="predicted"/>
<reference evidence="2" key="2">
    <citation type="submission" date="2023-05" db="EMBL/GenBank/DDBJ databases">
        <authorList>
            <consortium name="Lawrence Berkeley National Laboratory"/>
            <person name="Steindorff A."/>
            <person name="Hensen N."/>
            <person name="Bonometti L."/>
            <person name="Westerberg I."/>
            <person name="Brannstrom I.O."/>
            <person name="Guillou S."/>
            <person name="Cros-Aarteil S."/>
            <person name="Calhoun S."/>
            <person name="Haridas S."/>
            <person name="Kuo A."/>
            <person name="Mondo S."/>
            <person name="Pangilinan J."/>
            <person name="Riley R."/>
            <person name="Labutti K."/>
            <person name="Andreopoulos B."/>
            <person name="Lipzen A."/>
            <person name="Chen C."/>
            <person name="Yanf M."/>
            <person name="Daum C."/>
            <person name="Ng V."/>
            <person name="Clum A."/>
            <person name="Ohm R."/>
            <person name="Martin F."/>
            <person name="Silar P."/>
            <person name="Natvig D."/>
            <person name="Lalanne C."/>
            <person name="Gautier V."/>
            <person name="Ament-Velasquez S.L."/>
            <person name="Kruys A."/>
            <person name="Hutchinson M.I."/>
            <person name="Powell A.J."/>
            <person name="Barry K."/>
            <person name="Miller A.N."/>
            <person name="Grigoriev I.V."/>
            <person name="Debuchy R."/>
            <person name="Gladieux P."/>
            <person name="Thoren M.H."/>
            <person name="Johannesson H."/>
        </authorList>
    </citation>
    <scope>NUCLEOTIDE SEQUENCE</scope>
    <source>
        <strain evidence="2">PSN293</strain>
    </source>
</reference>
<evidence type="ECO:0000313" key="3">
    <source>
        <dbReference type="Proteomes" id="UP001301769"/>
    </source>
</evidence>
<dbReference type="AlphaFoldDB" id="A0AAN7B3F7"/>
<comment type="caution">
    <text evidence="2">The sequence shown here is derived from an EMBL/GenBank/DDBJ whole genome shotgun (WGS) entry which is preliminary data.</text>
</comment>
<evidence type="ECO:0000313" key="2">
    <source>
        <dbReference type="EMBL" id="KAK4211356.1"/>
    </source>
</evidence>
<reference evidence="2" key="1">
    <citation type="journal article" date="2023" name="Mol. Phylogenet. Evol.">
        <title>Genome-scale phylogeny and comparative genomics of the fungal order Sordariales.</title>
        <authorList>
            <person name="Hensen N."/>
            <person name="Bonometti L."/>
            <person name="Westerberg I."/>
            <person name="Brannstrom I.O."/>
            <person name="Guillou S."/>
            <person name="Cros-Aarteil S."/>
            <person name="Calhoun S."/>
            <person name="Haridas S."/>
            <person name="Kuo A."/>
            <person name="Mondo S."/>
            <person name="Pangilinan J."/>
            <person name="Riley R."/>
            <person name="LaButti K."/>
            <person name="Andreopoulos B."/>
            <person name="Lipzen A."/>
            <person name="Chen C."/>
            <person name="Yan M."/>
            <person name="Daum C."/>
            <person name="Ng V."/>
            <person name="Clum A."/>
            <person name="Steindorff A."/>
            <person name="Ohm R.A."/>
            <person name="Martin F."/>
            <person name="Silar P."/>
            <person name="Natvig D.O."/>
            <person name="Lalanne C."/>
            <person name="Gautier V."/>
            <person name="Ament-Velasquez S.L."/>
            <person name="Kruys A."/>
            <person name="Hutchinson M.I."/>
            <person name="Powell A.J."/>
            <person name="Barry K."/>
            <person name="Miller A.N."/>
            <person name="Grigoriev I.V."/>
            <person name="Debuchy R."/>
            <person name="Gladieux P."/>
            <person name="Hiltunen Thoren M."/>
            <person name="Johannesson H."/>
        </authorList>
    </citation>
    <scope>NUCLEOTIDE SEQUENCE</scope>
    <source>
        <strain evidence="2">PSN293</strain>
    </source>
</reference>
<sequence>MDPDYRRFVDFGEQDVSPDSPQISLEITAPRPDASLTVPFTTYWTLKRPSSAAADSEKSVIFKWSPSMDLYYGRVVLLRLTDAGPERIHVPPLSHLSPKTPLTSIKCNGWNLDQFPPLQFPNYPANPKEITKRCDLPANYHMRLVAGEKYALLWPGQEIALWDLGTLHDHVDKKVTTRKDGPRFILPASKSNILIFGVKEESEPWPDRPETKTEREFAEANKREESWRLELRRQRNAIPPSPPPRKPSERLPGAPVLIMAISAPSEWHVDEIIELKTTVSYPEGLPENQKPITFHNLGFYHPLSGDQDSIVLYRLERDDDGTEKWISCESDEDGCMAGVDFDGDNIPVNVGDGKDNNAGRFTSLCPGESWVDIRRVHSGPLSTGWTTLPDDFKTGVDRFKYVFKGATVDWWDWGTKEDHLAKETVVYLPSWLFSEVVEPKDNGGRPRILVAGSNELEFKVVECFPSPDVARNVSCTVCGMRYCGIVSFPDSSSGF</sequence>
<organism evidence="2 3">
    <name type="scientific">Rhypophila decipiens</name>
    <dbReference type="NCBI Taxonomy" id="261697"/>
    <lineage>
        <taxon>Eukaryota</taxon>
        <taxon>Fungi</taxon>
        <taxon>Dikarya</taxon>
        <taxon>Ascomycota</taxon>
        <taxon>Pezizomycotina</taxon>
        <taxon>Sordariomycetes</taxon>
        <taxon>Sordariomycetidae</taxon>
        <taxon>Sordariales</taxon>
        <taxon>Naviculisporaceae</taxon>
        <taxon>Rhypophila</taxon>
    </lineage>
</organism>
<protein>
    <submittedName>
        <fullName evidence="2">Uncharacterized protein</fullName>
    </submittedName>
</protein>
<dbReference type="Proteomes" id="UP001301769">
    <property type="component" value="Unassembled WGS sequence"/>
</dbReference>
<keyword evidence="3" id="KW-1185">Reference proteome</keyword>